<keyword evidence="2" id="KW-1185">Reference proteome</keyword>
<organism evidence="1 2">
    <name type="scientific">Panicum hallii var. hallii</name>
    <dbReference type="NCBI Taxonomy" id="1504633"/>
    <lineage>
        <taxon>Eukaryota</taxon>
        <taxon>Viridiplantae</taxon>
        <taxon>Streptophyta</taxon>
        <taxon>Embryophyta</taxon>
        <taxon>Tracheophyta</taxon>
        <taxon>Spermatophyta</taxon>
        <taxon>Magnoliopsida</taxon>
        <taxon>Liliopsida</taxon>
        <taxon>Poales</taxon>
        <taxon>Poaceae</taxon>
        <taxon>PACMAD clade</taxon>
        <taxon>Panicoideae</taxon>
        <taxon>Panicodae</taxon>
        <taxon>Paniceae</taxon>
        <taxon>Panicinae</taxon>
        <taxon>Panicum</taxon>
        <taxon>Panicum sect. Panicum</taxon>
    </lineage>
</organism>
<gene>
    <name evidence="1" type="ORF">GQ55_6G003400</name>
</gene>
<accession>A0A2T7D2F6</accession>
<protein>
    <submittedName>
        <fullName evidence="1">Uncharacterized protein</fullName>
    </submittedName>
</protein>
<dbReference type="Gramene" id="PUZ49742">
    <property type="protein sequence ID" value="PUZ49742"/>
    <property type="gene ID" value="GQ55_6G003400"/>
</dbReference>
<evidence type="ECO:0000313" key="1">
    <source>
        <dbReference type="EMBL" id="PUZ49742.1"/>
    </source>
</evidence>
<dbReference type="AlphaFoldDB" id="A0A2T7D2F6"/>
<reference evidence="1 2" key="1">
    <citation type="submission" date="2018-04" db="EMBL/GenBank/DDBJ databases">
        <title>WGS assembly of Panicum hallii var. hallii HAL2.</title>
        <authorList>
            <person name="Lovell J."/>
            <person name="Jenkins J."/>
            <person name="Lowry D."/>
            <person name="Mamidi S."/>
            <person name="Sreedasyam A."/>
            <person name="Weng X."/>
            <person name="Barry K."/>
            <person name="Bonette J."/>
            <person name="Campitelli B."/>
            <person name="Daum C."/>
            <person name="Gordon S."/>
            <person name="Gould B."/>
            <person name="Lipzen A."/>
            <person name="MacQueen A."/>
            <person name="Palacio-Mejia J."/>
            <person name="Plott C."/>
            <person name="Shakirov E."/>
            <person name="Shu S."/>
            <person name="Yoshinaga Y."/>
            <person name="Zane M."/>
            <person name="Rokhsar D."/>
            <person name="Grimwood J."/>
            <person name="Schmutz J."/>
            <person name="Juenger T."/>
        </authorList>
    </citation>
    <scope>NUCLEOTIDE SEQUENCE [LARGE SCALE GENOMIC DNA]</scope>
    <source>
        <strain evidence="2">cv. HAL2</strain>
    </source>
</reference>
<dbReference type="EMBL" id="CM009754">
    <property type="protein sequence ID" value="PUZ49742.1"/>
    <property type="molecule type" value="Genomic_DNA"/>
</dbReference>
<name>A0A2T7D2F6_9POAL</name>
<evidence type="ECO:0000313" key="2">
    <source>
        <dbReference type="Proteomes" id="UP000244336"/>
    </source>
</evidence>
<proteinExistence type="predicted"/>
<sequence length="68" mass="7903">MPGFIMKNSLIKPISFFLLCKCMKIEKLYCNIVSSSCFLIEGYLAFSLMKTLCLKIVQDVWRRVNANF</sequence>
<dbReference type="Proteomes" id="UP000244336">
    <property type="component" value="Chromosome 6"/>
</dbReference>